<feature type="chain" id="PRO_5046048331" evidence="6">
    <location>
        <begin position="49"/>
        <end position="1183"/>
    </location>
</feature>
<dbReference type="PROSITE" id="PS00138">
    <property type="entry name" value="SUBTILASE_SER"/>
    <property type="match status" value="1"/>
</dbReference>
<dbReference type="InterPro" id="IPR023828">
    <property type="entry name" value="Peptidase_S8_Ser-AS"/>
</dbReference>
<dbReference type="PROSITE" id="PS51892">
    <property type="entry name" value="SUBTILASE"/>
    <property type="match status" value="1"/>
</dbReference>
<feature type="active site" description="Charge relay system" evidence="4">
    <location>
        <position position="394"/>
    </location>
</feature>
<dbReference type="InterPro" id="IPR022409">
    <property type="entry name" value="PKD/Chitinase_dom"/>
</dbReference>
<feature type="active site" description="Charge relay system" evidence="4">
    <location>
        <position position="645"/>
    </location>
</feature>
<dbReference type="InterPro" id="IPR036852">
    <property type="entry name" value="Peptidase_S8/S53_dom_sf"/>
</dbReference>
<dbReference type="SMART" id="SM00089">
    <property type="entry name" value="PKD"/>
    <property type="match status" value="2"/>
</dbReference>
<evidence type="ECO:0000256" key="1">
    <source>
        <dbReference type="ARBA" id="ARBA00022670"/>
    </source>
</evidence>
<dbReference type="Pfam" id="PF22352">
    <property type="entry name" value="K319L-like_PKD"/>
    <property type="match status" value="1"/>
</dbReference>
<feature type="domain" description="PKD/Chitinase" evidence="7">
    <location>
        <begin position="98"/>
        <end position="182"/>
    </location>
</feature>
<reference evidence="8 9" key="1">
    <citation type="submission" date="2024-10" db="EMBL/GenBank/DDBJ databases">
        <title>The Natural Products Discovery Center: Release of the First 8490 Sequenced Strains for Exploring Actinobacteria Biosynthetic Diversity.</title>
        <authorList>
            <person name="Kalkreuter E."/>
            <person name="Kautsar S.A."/>
            <person name="Yang D."/>
            <person name="Bader C.D."/>
            <person name="Teijaro C.N."/>
            <person name="Fluegel L."/>
            <person name="Davis C.M."/>
            <person name="Simpson J.R."/>
            <person name="Lauterbach L."/>
            <person name="Steele A.D."/>
            <person name="Gui C."/>
            <person name="Meng S."/>
            <person name="Li G."/>
            <person name="Viehrig K."/>
            <person name="Ye F."/>
            <person name="Su P."/>
            <person name="Kiefer A.F."/>
            <person name="Nichols A."/>
            <person name="Cepeda A.J."/>
            <person name="Yan W."/>
            <person name="Fan B."/>
            <person name="Jiang Y."/>
            <person name="Adhikari A."/>
            <person name="Zheng C.-J."/>
            <person name="Schuster L."/>
            <person name="Cowan T.M."/>
            <person name="Smanski M.J."/>
            <person name="Chevrette M.G."/>
            <person name="De Carvalho L.P.S."/>
            <person name="Shen B."/>
        </authorList>
    </citation>
    <scope>NUCLEOTIDE SEQUENCE [LARGE SCALE GENOMIC DNA]</scope>
    <source>
        <strain evidence="8 9">NPDC003029</strain>
    </source>
</reference>
<keyword evidence="2 4" id="KW-0378">Hydrolase</keyword>
<organism evidence="8 9">
    <name type="scientific">Streptomyces flavidovirens</name>
    <dbReference type="NCBI Taxonomy" id="67298"/>
    <lineage>
        <taxon>Bacteria</taxon>
        <taxon>Bacillati</taxon>
        <taxon>Actinomycetota</taxon>
        <taxon>Actinomycetes</taxon>
        <taxon>Kitasatosporales</taxon>
        <taxon>Streptomycetaceae</taxon>
        <taxon>Streptomyces</taxon>
    </lineage>
</organism>
<dbReference type="SUPFAM" id="SSF52743">
    <property type="entry name" value="Subtilisin-like"/>
    <property type="match status" value="1"/>
</dbReference>
<evidence type="ECO:0000256" key="6">
    <source>
        <dbReference type="SAM" id="SignalP"/>
    </source>
</evidence>
<keyword evidence="1 4" id="KW-0645">Protease</keyword>
<evidence type="ECO:0000259" key="7">
    <source>
        <dbReference type="SMART" id="SM00089"/>
    </source>
</evidence>
<dbReference type="Gene3D" id="2.60.40.10">
    <property type="entry name" value="Immunoglobulins"/>
    <property type="match status" value="2"/>
</dbReference>
<keyword evidence="3 4" id="KW-0720">Serine protease</keyword>
<name>A0ABW6RAK5_9ACTN</name>
<comment type="similarity">
    <text evidence="4">Belongs to the peptidase S8 family.</text>
</comment>
<keyword evidence="6" id="KW-0732">Signal</keyword>
<dbReference type="Pfam" id="PF00082">
    <property type="entry name" value="Peptidase_S8"/>
    <property type="match status" value="1"/>
</dbReference>
<proteinExistence type="inferred from homology"/>
<evidence type="ECO:0000256" key="4">
    <source>
        <dbReference type="PROSITE-ProRule" id="PRU01240"/>
    </source>
</evidence>
<feature type="signal peptide" evidence="6">
    <location>
        <begin position="1"/>
        <end position="48"/>
    </location>
</feature>
<dbReference type="CDD" id="cd00146">
    <property type="entry name" value="PKD"/>
    <property type="match status" value="1"/>
</dbReference>
<dbReference type="Proteomes" id="UP001601976">
    <property type="component" value="Unassembled WGS sequence"/>
</dbReference>
<dbReference type="PRINTS" id="PR00723">
    <property type="entry name" value="SUBTILISIN"/>
</dbReference>
<evidence type="ECO:0000256" key="5">
    <source>
        <dbReference type="SAM" id="MobiDB-lite"/>
    </source>
</evidence>
<dbReference type="InterPro" id="IPR015500">
    <property type="entry name" value="Peptidase_S8_subtilisin-rel"/>
</dbReference>
<gene>
    <name evidence="8" type="ORF">ACFYWW_07365</name>
</gene>
<evidence type="ECO:0000256" key="2">
    <source>
        <dbReference type="ARBA" id="ARBA00022801"/>
    </source>
</evidence>
<evidence type="ECO:0000256" key="3">
    <source>
        <dbReference type="ARBA" id="ARBA00022825"/>
    </source>
</evidence>
<comment type="caution">
    <text evidence="8">The sequence shown here is derived from an EMBL/GenBank/DDBJ whole genome shotgun (WGS) entry which is preliminary data.</text>
</comment>
<protein>
    <submittedName>
        <fullName evidence="8">S8 family serine peptidase</fullName>
    </submittedName>
</protein>
<keyword evidence="9" id="KW-1185">Reference proteome</keyword>
<dbReference type="EMBL" id="JBIAPK010000002">
    <property type="protein sequence ID" value="MFF3338542.1"/>
    <property type="molecule type" value="Genomic_DNA"/>
</dbReference>
<accession>A0ABW6RAK5</accession>
<feature type="domain" description="PKD/Chitinase" evidence="7">
    <location>
        <begin position="285"/>
        <end position="378"/>
    </location>
</feature>
<dbReference type="InterPro" id="IPR013783">
    <property type="entry name" value="Ig-like_fold"/>
</dbReference>
<sequence>MTAALVRPPRPARTGRTGRPARTARLASVIVSLLLLAPLSASPSSATASTADVAISTVGGQEVVDGKVPKALSGDVTVAGTARPGAPGEPPAEPAPLVADAGDSAFVASGEKAVLLGAAHGGTAPYTWAWSAVRGKVVGADSASAEFDTTGLAPATYELRLAVTDARGTTVSDDVKVVVVEETSDRLLKETKTDPTPGVFPAGTAVEFPFAVPAGVKSFDVTLSWKTTAQDYDLRVADPSGEVVAQSESGEHPERTSVSSPVAGTWKVVAVKWATVTDEVTAEVVARTRPADPRPVVKAGGPYAFESGAEQRLSGSVSGGADPVQAAWDLDGDGRFDEGDGTSVTPSLPEGRHLVTLKATDAQGLERRETTSVLVGTADRLAAGPPVTVIGIADTGINPYHLEFSARTYPDPDVLALTKNFTRHPSEYVPGYPAAAPAIPVTLGKGYLPEEDKDLWTPERTTGGTLHWIPGTKIIGAYSSSMDGAHPVLDDHGHGTGSASVSAGNRYGYCPSCLLVMVEGLDETVAVKYPWIDITSHSFGYVGGAPVGPVLSGEEATKKAAERGQTVLFAAGNGVGNAFDVPVSTWHSDQTGPDWNITVGALRRNDQRAVVGDGIPVHLSSWGIGSLPSACHTAVYCQDQFSGTSAATPYTAGVFGTTLQRVREAIGDARPGQKPGQVVAEGAALEGSVYLDDGRLTRGELREAVLKNAFPLGKDDLPSPSWPAGAPYTPANVLFEGYGAATPESGRRAVDVLLGRALLPERPVEDDFFAADRAIRDSVWGGYDRDGDGTADPASLPSGVSVGLDDVATLDGSLGVLRTVLAERGSGGTGVADGPLSADAVHYYLHQRPDCGGERTMDAADSAGDPEGCPAGDTLSSAAPYLPVSAYPATDELGEPLASGSRVRAELYLRTRAPAVVTPTAVLMATDREIGRGKAVTQPVAGSVLCGASGSPCWVKFTIDFTTARPAFTGEQLTVQLLMDNTALTEVGYEDGHASRISVEPAPLPPTGLEFGVTVTAPSEGSAVAAGETVVAGGRYAFPDLGNDPDGVGGRPETRRVQVSVDDESFGSPLSVRLDDSAGTWQASAGKLAVGEHVLYVRAVRDGTPSAVVRTTFRVTPDARVEWQVVDRNAPVDPAAWRRATGVDDWSFGFATSAYGTGHKTLVVRLVERDTETAREAVRARLR</sequence>
<evidence type="ECO:0000313" key="9">
    <source>
        <dbReference type="Proteomes" id="UP001601976"/>
    </source>
</evidence>
<feature type="active site" description="Charge relay system" evidence="4">
    <location>
        <position position="494"/>
    </location>
</feature>
<evidence type="ECO:0000313" key="8">
    <source>
        <dbReference type="EMBL" id="MFF3338542.1"/>
    </source>
</evidence>
<dbReference type="InterPro" id="IPR000209">
    <property type="entry name" value="Peptidase_S8/S53_dom"/>
</dbReference>
<dbReference type="CDD" id="cd00306">
    <property type="entry name" value="Peptidases_S8_S53"/>
    <property type="match status" value="1"/>
</dbReference>
<feature type="region of interest" description="Disordered" evidence="5">
    <location>
        <begin position="1"/>
        <end position="20"/>
    </location>
</feature>
<dbReference type="Gene3D" id="2.60.120.380">
    <property type="match status" value="1"/>
</dbReference>
<dbReference type="RefSeq" id="WP_387894525.1">
    <property type="nucleotide sequence ID" value="NZ_JBIAPK010000002.1"/>
</dbReference>
<dbReference type="Gene3D" id="3.40.50.200">
    <property type="entry name" value="Peptidase S8/S53 domain"/>
    <property type="match status" value="1"/>
</dbReference>